<dbReference type="GeneTree" id="ENSGT01120000278235"/>
<feature type="domain" description="PARP-type" evidence="6">
    <location>
        <begin position="12"/>
        <end position="46"/>
    </location>
</feature>
<accession>A0AAZ3RG60</accession>
<keyword evidence="8" id="KW-1185">Reference proteome</keyword>
<evidence type="ECO:0000256" key="2">
    <source>
        <dbReference type="ARBA" id="ARBA00022723"/>
    </source>
</evidence>
<evidence type="ECO:0000313" key="7">
    <source>
        <dbReference type="Ensembl" id="ENSOTSP00005139305.1"/>
    </source>
</evidence>
<dbReference type="GO" id="GO:0005634">
    <property type="term" value="C:nucleus"/>
    <property type="evidence" value="ECO:0007669"/>
    <property type="project" value="UniProtKB-SubCell"/>
</dbReference>
<evidence type="ECO:0000256" key="4">
    <source>
        <dbReference type="ARBA" id="ARBA00022833"/>
    </source>
</evidence>
<dbReference type="AlphaFoldDB" id="A0AAZ3RG60"/>
<dbReference type="InterPro" id="IPR036957">
    <property type="entry name" value="Znf_PARP_sf"/>
</dbReference>
<dbReference type="Proteomes" id="UP000694402">
    <property type="component" value="Unassembled WGS sequence"/>
</dbReference>
<dbReference type="Ensembl" id="ENSOTST00005184592.1">
    <property type="protein sequence ID" value="ENSOTSP00005139305.1"/>
    <property type="gene ID" value="ENSOTSG00005063691.1"/>
</dbReference>
<dbReference type="SUPFAM" id="SSF57716">
    <property type="entry name" value="Glucocorticoid receptor-like (DNA-binding domain)"/>
    <property type="match status" value="2"/>
</dbReference>
<keyword evidence="3" id="KW-0863">Zinc-finger</keyword>
<name>A0AAZ3RG60_ONCTS</name>
<dbReference type="PROSITE" id="PS50064">
    <property type="entry name" value="ZF_PARP_2"/>
    <property type="match status" value="2"/>
</dbReference>
<evidence type="ECO:0000256" key="3">
    <source>
        <dbReference type="ARBA" id="ARBA00022771"/>
    </source>
</evidence>
<reference evidence="8" key="1">
    <citation type="journal article" date="2018" name="PLoS ONE">
        <title>Chinook salmon (Oncorhynchus tshawytscha) genome and transcriptome.</title>
        <authorList>
            <person name="Christensen K.A."/>
            <person name="Leong J.S."/>
            <person name="Sakhrani D."/>
            <person name="Biagi C.A."/>
            <person name="Minkley D.R."/>
            <person name="Withler R.E."/>
            <person name="Rondeau E.B."/>
            <person name="Koop B.F."/>
            <person name="Devlin R.H."/>
        </authorList>
    </citation>
    <scope>NUCLEOTIDE SEQUENCE [LARGE SCALE GENOMIC DNA]</scope>
</reference>
<reference evidence="7" key="2">
    <citation type="submission" date="2025-08" db="UniProtKB">
        <authorList>
            <consortium name="Ensembl"/>
        </authorList>
    </citation>
    <scope>IDENTIFICATION</scope>
</reference>
<keyword evidence="5" id="KW-0539">Nucleus</keyword>
<dbReference type="InterPro" id="IPR001510">
    <property type="entry name" value="Znf_PARP"/>
</dbReference>
<reference evidence="7" key="3">
    <citation type="submission" date="2025-09" db="UniProtKB">
        <authorList>
            <consortium name="Ensembl"/>
        </authorList>
    </citation>
    <scope>IDENTIFICATION</scope>
</reference>
<comment type="subcellular location">
    <subcellularLocation>
        <location evidence="1">Nucleus</location>
    </subcellularLocation>
</comment>
<organism evidence="7 8">
    <name type="scientific">Oncorhynchus tshawytscha</name>
    <name type="common">Chinook salmon</name>
    <name type="synonym">Salmo tshawytscha</name>
    <dbReference type="NCBI Taxonomy" id="74940"/>
    <lineage>
        <taxon>Eukaryota</taxon>
        <taxon>Metazoa</taxon>
        <taxon>Chordata</taxon>
        <taxon>Craniata</taxon>
        <taxon>Vertebrata</taxon>
        <taxon>Euteleostomi</taxon>
        <taxon>Actinopterygii</taxon>
        <taxon>Neopterygii</taxon>
        <taxon>Teleostei</taxon>
        <taxon>Protacanthopterygii</taxon>
        <taxon>Salmoniformes</taxon>
        <taxon>Salmonidae</taxon>
        <taxon>Salmoninae</taxon>
        <taxon>Oncorhynchus</taxon>
    </lineage>
</organism>
<gene>
    <name evidence="7" type="primary">R3HCC1L</name>
</gene>
<evidence type="ECO:0000256" key="5">
    <source>
        <dbReference type="ARBA" id="ARBA00023242"/>
    </source>
</evidence>
<keyword evidence="4" id="KW-0862">Zinc</keyword>
<proteinExistence type="predicted"/>
<dbReference type="GO" id="GO:0008270">
    <property type="term" value="F:zinc ion binding"/>
    <property type="evidence" value="ECO:0007669"/>
    <property type="project" value="UniProtKB-KW"/>
</dbReference>
<dbReference type="Gene3D" id="3.30.1740.10">
    <property type="entry name" value="Zinc finger, PARP-type"/>
    <property type="match status" value="2"/>
</dbReference>
<dbReference type="SMART" id="SM01336">
    <property type="entry name" value="zf-PARP"/>
    <property type="match status" value="2"/>
</dbReference>
<sequence>MAYAQDDKLYVAKVDMHLCKKCQETIAKDSLRLAVMVQSPMFDGKVAPGNTSPASDQEKVKKAIETGGATGGQWGGAKDEKTLNDFVEEYAKFNSSTCKECVRKKLKSLDTVDPEKPQLGLIDRWYHTACFAGLQSRVQRSPAQRLQHTQGKELKMRLPAIKSEGGRLTKQLCSTNDMKELFIANGQEVPCGESNVRRLIVSFFFALLPCRHTSDRDEAADHWQAETEQG</sequence>
<protein>
    <recommendedName>
        <fullName evidence="6">PARP-type domain-containing protein</fullName>
    </recommendedName>
</protein>
<dbReference type="GO" id="GO:0003677">
    <property type="term" value="F:DNA binding"/>
    <property type="evidence" value="ECO:0007669"/>
    <property type="project" value="InterPro"/>
</dbReference>
<evidence type="ECO:0000256" key="1">
    <source>
        <dbReference type="ARBA" id="ARBA00004123"/>
    </source>
</evidence>
<feature type="domain" description="PARP-type" evidence="6">
    <location>
        <begin position="86"/>
        <end position="151"/>
    </location>
</feature>
<keyword evidence="2" id="KW-0479">Metal-binding</keyword>
<evidence type="ECO:0000259" key="6">
    <source>
        <dbReference type="PROSITE" id="PS50064"/>
    </source>
</evidence>
<evidence type="ECO:0000313" key="8">
    <source>
        <dbReference type="Proteomes" id="UP000694402"/>
    </source>
</evidence>